<dbReference type="Proteomes" id="UP000516444">
    <property type="component" value="Chromosome"/>
</dbReference>
<keyword evidence="3" id="KW-1185">Reference proteome</keyword>
<name>A0A7G1PED0_9ACTN</name>
<proteinExistence type="predicted"/>
<evidence type="ECO:0000313" key="3">
    <source>
        <dbReference type="Proteomes" id="UP000516444"/>
    </source>
</evidence>
<evidence type="ECO:0000256" key="1">
    <source>
        <dbReference type="SAM" id="Phobius"/>
    </source>
</evidence>
<sequence length="266" mass="28623">MSVPGSPSPEVAQLASRRGFGRLEHTFLPSKEVNVQEKYRGLFIAASLTGIAGLVTGGILLWVFVTWALGMYPLLCSALAIGALLNSPNFRKKLGSQRLHLFERGLLVDMGAGQLFAVRWDQAVHYQETVQEVIIYKGTKTPFNTTHTSTLVAPNGTRAVISSRFADFGSWLPLISEAIARAQAQKVWEAVREGQKVSHGPFSVDATGISTGHEGVLPWSAVATIDVGGGFVAVRQHGQPTAWALAKVETVPNLLVFLTVASNLYG</sequence>
<evidence type="ECO:0000313" key="2">
    <source>
        <dbReference type="EMBL" id="BCL33362.1"/>
    </source>
</evidence>
<dbReference type="EMBL" id="AP023440">
    <property type="protein sequence ID" value="BCL33362.1"/>
    <property type="molecule type" value="Genomic_DNA"/>
</dbReference>
<dbReference type="Pfam" id="PF20226">
    <property type="entry name" value="DUF6585"/>
    <property type="match status" value="1"/>
</dbReference>
<keyword evidence="1" id="KW-0472">Membrane</keyword>
<keyword evidence="1" id="KW-1133">Transmembrane helix</keyword>
<feature type="transmembrane region" description="Helical" evidence="1">
    <location>
        <begin position="71"/>
        <end position="90"/>
    </location>
</feature>
<protein>
    <submittedName>
        <fullName evidence="2">Uncharacterized protein</fullName>
    </submittedName>
</protein>
<dbReference type="KEGG" id="sgm:GCM10017557_82210"/>
<keyword evidence="1" id="KW-0812">Transmembrane</keyword>
<accession>A0A7G1PED0</accession>
<organism evidence="2 3">
    <name type="scientific">Streptomyces aurantiacus</name>
    <dbReference type="NCBI Taxonomy" id="47760"/>
    <lineage>
        <taxon>Bacteria</taxon>
        <taxon>Bacillati</taxon>
        <taxon>Actinomycetota</taxon>
        <taxon>Actinomycetes</taxon>
        <taxon>Kitasatosporales</taxon>
        <taxon>Streptomycetaceae</taxon>
        <taxon>Streptomyces</taxon>
        <taxon>Streptomyces aurantiacus group</taxon>
    </lineage>
</organism>
<gene>
    <name evidence="2" type="ORF">GCM10017557_82210</name>
</gene>
<dbReference type="AlphaFoldDB" id="A0A7G1PED0"/>
<reference evidence="2 3" key="1">
    <citation type="journal article" date="2014" name="Int. J. Syst. Evol. Microbiol.">
        <title>Complete genome sequence of Corynebacterium casei LMG S-19264T (=DSM 44701T), isolated from a smear-ripened cheese.</title>
        <authorList>
            <consortium name="US DOE Joint Genome Institute (JGI-PGF)"/>
            <person name="Walter F."/>
            <person name="Albersmeier A."/>
            <person name="Kalinowski J."/>
            <person name="Ruckert C."/>
        </authorList>
    </citation>
    <scope>NUCLEOTIDE SEQUENCE [LARGE SCALE GENOMIC DNA]</scope>
    <source>
        <strain evidence="2 3">JCM 4677</strain>
    </source>
</reference>
<dbReference type="RefSeq" id="WP_190854939.1">
    <property type="nucleotide sequence ID" value="NZ_AP023440.1"/>
</dbReference>
<dbReference type="InterPro" id="IPR046492">
    <property type="entry name" value="DUF6585"/>
</dbReference>
<feature type="transmembrane region" description="Helical" evidence="1">
    <location>
        <begin position="41"/>
        <end position="65"/>
    </location>
</feature>